<gene>
    <name evidence="7" type="ORF">CDL15_Pgr004147</name>
</gene>
<keyword evidence="5" id="KW-0676">Redox-active center</keyword>
<dbReference type="InterPro" id="IPR017937">
    <property type="entry name" value="Thioredoxin_CS"/>
</dbReference>
<dbReference type="GO" id="GO:0005737">
    <property type="term" value="C:cytoplasm"/>
    <property type="evidence" value="ECO:0007669"/>
    <property type="project" value="TreeGrafter"/>
</dbReference>
<dbReference type="InterPro" id="IPR036249">
    <property type="entry name" value="Thioredoxin-like_sf"/>
</dbReference>
<dbReference type="SUPFAM" id="SSF52833">
    <property type="entry name" value="Thioredoxin-like"/>
    <property type="match status" value="1"/>
</dbReference>
<dbReference type="PANTHER" id="PTHR45663:SF21">
    <property type="entry name" value="THIOREDOXIN M3, CHLOROPLASTIC"/>
    <property type="match status" value="1"/>
</dbReference>
<accession>A0A218XFI7</accession>
<evidence type="ECO:0000256" key="4">
    <source>
        <dbReference type="ARBA" id="ARBA00023157"/>
    </source>
</evidence>
<proteinExistence type="predicted"/>
<dbReference type="NCBIfam" id="TIGR01068">
    <property type="entry name" value="thioredoxin"/>
    <property type="match status" value="1"/>
</dbReference>
<evidence type="ECO:0000313" key="7">
    <source>
        <dbReference type="EMBL" id="OWM83717.1"/>
    </source>
</evidence>
<dbReference type="PROSITE" id="PS00194">
    <property type="entry name" value="THIOREDOXIN_1"/>
    <property type="match status" value="1"/>
</dbReference>
<dbReference type="GO" id="GO:0008047">
    <property type="term" value="F:enzyme activator activity"/>
    <property type="evidence" value="ECO:0007669"/>
    <property type="project" value="UniProtKB-ARBA"/>
</dbReference>
<dbReference type="AlphaFoldDB" id="A0A218XFI7"/>
<name>A0A218XFI7_PUNGR</name>
<evidence type="ECO:0000256" key="5">
    <source>
        <dbReference type="ARBA" id="ARBA00023284"/>
    </source>
</evidence>
<keyword evidence="1" id="KW-0813">Transport</keyword>
<dbReference type="PANTHER" id="PTHR45663">
    <property type="entry name" value="GEO12009P1"/>
    <property type="match status" value="1"/>
</dbReference>
<evidence type="ECO:0000259" key="6">
    <source>
        <dbReference type="PROSITE" id="PS51352"/>
    </source>
</evidence>
<keyword evidence="4" id="KW-1015">Disulfide bond</keyword>
<evidence type="ECO:0000313" key="8">
    <source>
        <dbReference type="Proteomes" id="UP000197138"/>
    </source>
</evidence>
<dbReference type="EMBL" id="MTKT01001810">
    <property type="protein sequence ID" value="OWM83717.1"/>
    <property type="molecule type" value="Genomic_DNA"/>
</dbReference>
<dbReference type="Proteomes" id="UP000197138">
    <property type="component" value="Unassembled WGS sequence"/>
</dbReference>
<keyword evidence="2" id="KW-0809">Transit peptide</keyword>
<protein>
    <recommendedName>
        <fullName evidence="6">Thioredoxin domain-containing protein</fullName>
    </recommendedName>
</protein>
<dbReference type="PROSITE" id="PS51352">
    <property type="entry name" value="THIOREDOXIN_2"/>
    <property type="match status" value="1"/>
</dbReference>
<keyword evidence="3" id="KW-0249">Electron transport</keyword>
<evidence type="ECO:0000256" key="1">
    <source>
        <dbReference type="ARBA" id="ARBA00022448"/>
    </source>
</evidence>
<feature type="domain" description="Thioredoxin" evidence="6">
    <location>
        <begin position="72"/>
        <end position="194"/>
    </location>
</feature>
<sequence length="195" mass="21549">MASPTSLISPPFSLQSPSSVTTCSKLCPASSSGGVSFPLRPPSRPRLRVRTAPPRLQVHAMATRQLRGNAYLEEQSNMPSLIIPFSIRAASVVNKGSWDKLILNSEVPVLVEFYASWCGPCRMVHRIMDEIAEEYEGKIKCFVLNTDVDLEVAEDYEIKAVPVVLLFKNGKKCESVVGTMPKDFYLAAINRVMES</sequence>
<dbReference type="Pfam" id="PF00085">
    <property type="entry name" value="Thioredoxin"/>
    <property type="match status" value="1"/>
</dbReference>
<dbReference type="FunFam" id="3.40.30.10:FF:000001">
    <property type="entry name" value="Thioredoxin"/>
    <property type="match status" value="1"/>
</dbReference>
<evidence type="ECO:0000256" key="2">
    <source>
        <dbReference type="ARBA" id="ARBA00022946"/>
    </source>
</evidence>
<dbReference type="CDD" id="cd02947">
    <property type="entry name" value="TRX_family"/>
    <property type="match status" value="1"/>
</dbReference>
<dbReference type="GO" id="GO:0015035">
    <property type="term" value="F:protein-disulfide reductase activity"/>
    <property type="evidence" value="ECO:0007669"/>
    <property type="project" value="InterPro"/>
</dbReference>
<comment type="caution">
    <text evidence="7">The sequence shown here is derived from an EMBL/GenBank/DDBJ whole genome shotgun (WGS) entry which is preliminary data.</text>
</comment>
<organism evidence="7 8">
    <name type="scientific">Punica granatum</name>
    <name type="common">Pomegranate</name>
    <dbReference type="NCBI Taxonomy" id="22663"/>
    <lineage>
        <taxon>Eukaryota</taxon>
        <taxon>Viridiplantae</taxon>
        <taxon>Streptophyta</taxon>
        <taxon>Embryophyta</taxon>
        <taxon>Tracheophyta</taxon>
        <taxon>Spermatophyta</taxon>
        <taxon>Magnoliopsida</taxon>
        <taxon>eudicotyledons</taxon>
        <taxon>Gunneridae</taxon>
        <taxon>Pentapetalae</taxon>
        <taxon>rosids</taxon>
        <taxon>malvids</taxon>
        <taxon>Myrtales</taxon>
        <taxon>Lythraceae</taxon>
        <taxon>Punica</taxon>
    </lineage>
</organism>
<dbReference type="Gene3D" id="3.40.30.10">
    <property type="entry name" value="Glutaredoxin"/>
    <property type="match status" value="1"/>
</dbReference>
<evidence type="ECO:0000256" key="3">
    <source>
        <dbReference type="ARBA" id="ARBA00022982"/>
    </source>
</evidence>
<dbReference type="InterPro" id="IPR005746">
    <property type="entry name" value="Thioredoxin"/>
</dbReference>
<dbReference type="InterPro" id="IPR013766">
    <property type="entry name" value="Thioredoxin_domain"/>
</dbReference>
<dbReference type="PRINTS" id="PR00421">
    <property type="entry name" value="THIOREDOXIN"/>
</dbReference>
<reference evidence="8" key="1">
    <citation type="journal article" date="2017" name="Plant J.">
        <title>The pomegranate (Punica granatum L.) genome and the genomics of punicalagin biosynthesis.</title>
        <authorList>
            <person name="Qin G."/>
            <person name="Xu C."/>
            <person name="Ming R."/>
            <person name="Tang H."/>
            <person name="Guyot R."/>
            <person name="Kramer E.M."/>
            <person name="Hu Y."/>
            <person name="Yi X."/>
            <person name="Qi Y."/>
            <person name="Xu X."/>
            <person name="Gao Z."/>
            <person name="Pan H."/>
            <person name="Jian J."/>
            <person name="Tian Y."/>
            <person name="Yue Z."/>
            <person name="Xu Y."/>
        </authorList>
    </citation>
    <scope>NUCLEOTIDE SEQUENCE [LARGE SCALE GENOMIC DNA]</scope>
    <source>
        <strain evidence="8">cv. Dabenzi</strain>
    </source>
</reference>